<keyword evidence="4" id="KW-0472">Membrane</keyword>
<reference evidence="8" key="1">
    <citation type="submission" date="2020-10" db="EMBL/GenBank/DDBJ databases">
        <authorList>
            <person name="Lu T."/>
            <person name="Wang Q."/>
            <person name="Han X."/>
        </authorList>
    </citation>
    <scope>NUCLEOTIDE SEQUENCE</scope>
    <source>
        <strain evidence="8">WQ 117</strain>
    </source>
</reference>
<dbReference type="PANTHER" id="PTHR12815:SF47">
    <property type="entry name" value="TRANSLOCATION AND ASSEMBLY MODULE SUBUNIT TAMA"/>
    <property type="match status" value="1"/>
</dbReference>
<gene>
    <name evidence="8" type="ORF">IM532_01430</name>
</gene>
<evidence type="ECO:0000313" key="8">
    <source>
        <dbReference type="EMBL" id="MBF0596133.1"/>
    </source>
</evidence>
<dbReference type="Proteomes" id="UP000608754">
    <property type="component" value="Unassembled WGS sequence"/>
</dbReference>
<dbReference type="Gene3D" id="3.10.20.310">
    <property type="entry name" value="membrane protein fhac"/>
    <property type="match status" value="1"/>
</dbReference>
<evidence type="ECO:0000256" key="6">
    <source>
        <dbReference type="SAM" id="SignalP"/>
    </source>
</evidence>
<comment type="subcellular location">
    <subcellularLocation>
        <location evidence="1">Membrane</location>
    </subcellularLocation>
</comment>
<organism evidence="8 9">
    <name type="scientific">Faecalibacter rhinopitheci</name>
    <dbReference type="NCBI Taxonomy" id="2779678"/>
    <lineage>
        <taxon>Bacteria</taxon>
        <taxon>Pseudomonadati</taxon>
        <taxon>Bacteroidota</taxon>
        <taxon>Flavobacteriia</taxon>
        <taxon>Flavobacteriales</taxon>
        <taxon>Weeksellaceae</taxon>
        <taxon>Faecalibacter</taxon>
    </lineage>
</organism>
<feature type="domain" description="Bacterial surface antigen (D15)" evidence="7">
    <location>
        <begin position="587"/>
        <end position="757"/>
    </location>
</feature>
<evidence type="ECO:0000256" key="2">
    <source>
        <dbReference type="ARBA" id="ARBA00022692"/>
    </source>
</evidence>
<dbReference type="PANTHER" id="PTHR12815">
    <property type="entry name" value="SORTING AND ASSEMBLY MACHINERY SAMM50 PROTEIN FAMILY MEMBER"/>
    <property type="match status" value="1"/>
</dbReference>
<dbReference type="Gene3D" id="2.40.160.50">
    <property type="entry name" value="membrane protein fhac: a member of the omp85/tpsb transporter family"/>
    <property type="match status" value="1"/>
</dbReference>
<evidence type="ECO:0000256" key="3">
    <source>
        <dbReference type="ARBA" id="ARBA00022729"/>
    </source>
</evidence>
<evidence type="ECO:0000313" key="9">
    <source>
        <dbReference type="Proteomes" id="UP000608754"/>
    </source>
</evidence>
<accession>A0A8J7FVC3</accession>
<dbReference type="AlphaFoldDB" id="A0A8J7FVC3"/>
<protein>
    <submittedName>
        <fullName evidence="8">BamA/TamA family outer membrane protein</fullName>
    </submittedName>
</protein>
<dbReference type="EMBL" id="JADGIK010000001">
    <property type="protein sequence ID" value="MBF0596133.1"/>
    <property type="molecule type" value="Genomic_DNA"/>
</dbReference>
<keyword evidence="9" id="KW-1185">Reference proteome</keyword>
<sequence>MKKPILSYKKYVLASLLLSYFTSCSNTKFLEEGEFLYTGADLEIISDSLSKADKKILKENVEQNIIPKPNSSILGLRPKLYIYNITKEPKKEKGLRNWLKYKIGEKPVLLSDVDLEFNKDIIENYSENKGYFNAKASADTITKNKKAKVEYILKPKERYLISQVHFPNDTTTVVNKEISKTKRRSLLRPNKPFDLDIIKAERERIDNRMKENGFYFFHPDNIIVQADSTVSNNHKVELFVKLKESTPAIAKEQYMIDKVVVFPDYNLRGTRRGDYSVPMNIDSLDQYDTGKFYMIDKNKKFKSKVFDRTLYFKSGELYNRKDHNLTLNRLVNLGVFKFVKNEFIITDSINNKFDAYYLLTPREFQSLRLEVLGRTNSANYGGGEVNLNWTHRNFMKGAEQLKASLFGAVDVQLGGPKDANNIFRAGFNTQLSIPRIVAPFRFNSSSEFVPRTNINLGYEYLSRTQLYTLHNFSTSFGYVWKENARKEHDLKVIDVTLVTPENVTEKYFNQIYDEFGNIKNPTLKRVVEKQLIFGPRYSYTYTTTMLPRTNTMFYKGSVDLSANLTGLFTGANVEKGKQKEIFNIPFSQFAKMEHDVRFYHKLSNKSSIAARFIGGIAYPYGNSEYIPFSKQFFVGGSNSIRSFRARTLGPGSYDPRNQNSSFFFDQAGDIKLELNAEWRTNIYKFLNFAVFADAGNIWLINDEPTLPGGKFTKDFVDEIALGAGLGVRLDFSILILRLDLAMPLRIPYYEKGDRWTFDKIKFSEKEWRKDNLIFNIAIGYPF</sequence>
<dbReference type="InterPro" id="IPR039910">
    <property type="entry name" value="D15-like"/>
</dbReference>
<evidence type="ECO:0000256" key="4">
    <source>
        <dbReference type="ARBA" id="ARBA00023136"/>
    </source>
</evidence>
<dbReference type="Pfam" id="PF01103">
    <property type="entry name" value="Omp85"/>
    <property type="match status" value="1"/>
</dbReference>
<dbReference type="GO" id="GO:0019867">
    <property type="term" value="C:outer membrane"/>
    <property type="evidence" value="ECO:0007669"/>
    <property type="project" value="InterPro"/>
</dbReference>
<evidence type="ECO:0000256" key="1">
    <source>
        <dbReference type="ARBA" id="ARBA00004370"/>
    </source>
</evidence>
<dbReference type="InterPro" id="IPR000184">
    <property type="entry name" value="Bac_surfAg_D15"/>
</dbReference>
<proteinExistence type="predicted"/>
<keyword evidence="2" id="KW-0812">Transmembrane</keyword>
<comment type="caution">
    <text evidence="8">The sequence shown here is derived from an EMBL/GenBank/DDBJ whole genome shotgun (WGS) entry which is preliminary data.</text>
</comment>
<dbReference type="RefSeq" id="WP_194181662.1">
    <property type="nucleotide sequence ID" value="NZ_JADGIK010000001.1"/>
</dbReference>
<keyword evidence="3 6" id="KW-0732">Signal</keyword>
<keyword evidence="5" id="KW-0998">Cell outer membrane</keyword>
<evidence type="ECO:0000256" key="5">
    <source>
        <dbReference type="ARBA" id="ARBA00023237"/>
    </source>
</evidence>
<feature type="chain" id="PRO_5035326707" evidence="6">
    <location>
        <begin position="26"/>
        <end position="782"/>
    </location>
</feature>
<name>A0A8J7FVC3_9FLAO</name>
<evidence type="ECO:0000259" key="7">
    <source>
        <dbReference type="Pfam" id="PF01103"/>
    </source>
</evidence>
<feature type="signal peptide" evidence="6">
    <location>
        <begin position="1"/>
        <end position="25"/>
    </location>
</feature>